<protein>
    <recommendedName>
        <fullName evidence="2">G-patch domain-containing protein</fullName>
    </recommendedName>
</protein>
<feature type="region of interest" description="Disordered" evidence="1">
    <location>
        <begin position="527"/>
        <end position="723"/>
    </location>
</feature>
<feature type="region of interest" description="Disordered" evidence="1">
    <location>
        <begin position="232"/>
        <end position="294"/>
    </location>
</feature>
<dbReference type="Pfam" id="PF01585">
    <property type="entry name" value="G-patch"/>
    <property type="match status" value="1"/>
</dbReference>
<dbReference type="PANTHER" id="PTHR47423:SF2">
    <property type="entry name" value="PROTEIN SQS1"/>
    <property type="match status" value="1"/>
</dbReference>
<proteinExistence type="predicted"/>
<feature type="compositionally biased region" description="Low complexity" evidence="1">
    <location>
        <begin position="907"/>
        <end position="917"/>
    </location>
</feature>
<feature type="compositionally biased region" description="Polar residues" evidence="1">
    <location>
        <begin position="873"/>
        <end position="888"/>
    </location>
</feature>
<evidence type="ECO:0000313" key="4">
    <source>
        <dbReference type="Proteomes" id="UP000815325"/>
    </source>
</evidence>
<feature type="region of interest" description="Disordered" evidence="1">
    <location>
        <begin position="477"/>
        <end position="508"/>
    </location>
</feature>
<feature type="region of interest" description="Disordered" evidence="1">
    <location>
        <begin position="326"/>
        <end position="379"/>
    </location>
</feature>
<dbReference type="Proteomes" id="UP000815325">
    <property type="component" value="Unassembled WGS sequence"/>
</dbReference>
<feature type="region of interest" description="Disordered" evidence="1">
    <location>
        <begin position="794"/>
        <end position="828"/>
    </location>
</feature>
<feature type="compositionally biased region" description="Polar residues" evidence="1">
    <location>
        <begin position="125"/>
        <end position="137"/>
    </location>
</feature>
<feature type="compositionally biased region" description="Acidic residues" evidence="1">
    <location>
        <begin position="701"/>
        <end position="710"/>
    </location>
</feature>
<comment type="caution">
    <text evidence="3">The sequence shown here is derived from an EMBL/GenBank/DDBJ whole genome shotgun (WGS) entry which is preliminary data.</text>
</comment>
<feature type="compositionally biased region" description="Low complexity" evidence="1">
    <location>
        <begin position="527"/>
        <end position="539"/>
    </location>
</feature>
<evidence type="ECO:0000256" key="1">
    <source>
        <dbReference type="SAM" id="MobiDB-lite"/>
    </source>
</evidence>
<name>A0ABQ7G4W3_DUNSA</name>
<dbReference type="PROSITE" id="PS50174">
    <property type="entry name" value="G_PATCH"/>
    <property type="match status" value="1"/>
</dbReference>
<evidence type="ECO:0000313" key="3">
    <source>
        <dbReference type="EMBL" id="KAF5829647.1"/>
    </source>
</evidence>
<feature type="region of interest" description="Disordered" evidence="1">
    <location>
        <begin position="1"/>
        <end position="172"/>
    </location>
</feature>
<feature type="compositionally biased region" description="Acidic residues" evidence="1">
    <location>
        <begin position="111"/>
        <end position="122"/>
    </location>
</feature>
<accession>A0ABQ7G4W3</accession>
<feature type="compositionally biased region" description="Basic and acidic residues" evidence="1">
    <location>
        <begin position="895"/>
        <end position="904"/>
    </location>
</feature>
<feature type="compositionally biased region" description="Basic and acidic residues" evidence="1">
    <location>
        <begin position="330"/>
        <end position="340"/>
    </location>
</feature>
<organism evidence="3 4">
    <name type="scientific">Dunaliella salina</name>
    <name type="common">Green alga</name>
    <name type="synonym">Protococcus salinus</name>
    <dbReference type="NCBI Taxonomy" id="3046"/>
    <lineage>
        <taxon>Eukaryota</taxon>
        <taxon>Viridiplantae</taxon>
        <taxon>Chlorophyta</taxon>
        <taxon>core chlorophytes</taxon>
        <taxon>Chlorophyceae</taxon>
        <taxon>CS clade</taxon>
        <taxon>Chlamydomonadales</taxon>
        <taxon>Dunaliellaceae</taxon>
        <taxon>Dunaliella</taxon>
    </lineage>
</organism>
<keyword evidence="4" id="KW-1185">Reference proteome</keyword>
<feature type="compositionally biased region" description="Basic and acidic residues" evidence="1">
    <location>
        <begin position="351"/>
        <end position="363"/>
    </location>
</feature>
<feature type="compositionally biased region" description="Acidic residues" evidence="1">
    <location>
        <begin position="669"/>
        <end position="679"/>
    </location>
</feature>
<feature type="compositionally biased region" description="Gly residues" evidence="1">
    <location>
        <begin position="284"/>
        <end position="294"/>
    </location>
</feature>
<gene>
    <name evidence="3" type="ORF">DUNSADRAFT_15697</name>
</gene>
<sequence>MGRNKKRNVFVSGTAAPIEEGFEPASLHIGGITICPPRNSSQRGGRKPAPRASSAATRGQQSNAHHGQQGGCGSDDSSGSSSDSSSEWSTDQEADTADYLENLGLHASTSESDDDDDVDEESICIINQTLGSSSHPDSPTAPGGGASTSARASGGGRDRRPAAGQASAANLSQKALEKMAVEEEVVQVQVDSDGNAVEEVRHWPGCQAQQQRAAALPQVQAFIAQELQRQRMGSAAVPSPSGNARQGGGPRWSGMPIAFMHTDSDGSGPGRPSFPNLAEAMGAPGVGLSGGGGGGGGVSGDVALGGGSTSSASLRQPMRFVSAGIMADSGGDRDGKEEPRVQVIGGSRQAGGKEEGVESREEPMSSAREGGGEGEGEGKNGEALVVQKIAVQQQQQQHQHQQKQQEQQACIVALAQQMVDLSQAVLRGAQQVQQQQQQQQQLSNTHQILHMQRQMRSAVTQLQQICQLQHQQQPQQQQKQQQQQQPAQQQESAQRASPVMGPPAEAAPLQQTAACAALLAGMGVGAGAAPTPGAEEGTAQPRRSDDAAPGTDGDSPMQVEVAPGCGGIGRHRAEGSSRETNCSGVPFDRVCGSGQMQESRKRLEPGRLASEGGVQGVGVQWGDPDAGDAEDLVKEMERSLLEGWMAGEDGGMGSGSETDESDSTSGEGEGAEEEEEEEGDLGRRGVGASTGAEGGVGRSAEEDEEEEGEEEMQHRGLGFVSSADDHTYTRSNFSLGLEGPHGGLGFKGSSGVGVGPLPSSTASPNLGQGLNQSVEPLIPNAPTESAPAVLPSKKERRAAQRAQQASVNTTNRANLNNPNNPNFQGSRAETFRGMRPKDWANINNPNHRSYQGLTRGQQVRQYQDAMLFGGIMPTSSQSVARGGPNQTKKQAKAASRKEAKDARRLLQRGGQSPQQMQQDREFSGASGRGGIGRAVESPAVAPAQLHYQFASFERHTSGIGSRLMESMGWSRGTGLGRVEQGRSEPLLPQRRPNKLGLGA</sequence>
<dbReference type="InterPro" id="IPR000467">
    <property type="entry name" value="G_patch_dom"/>
</dbReference>
<dbReference type="SMART" id="SM00443">
    <property type="entry name" value="G_patch"/>
    <property type="match status" value="1"/>
</dbReference>
<feature type="region of interest" description="Disordered" evidence="1">
    <location>
        <begin position="966"/>
        <end position="999"/>
    </location>
</feature>
<feature type="compositionally biased region" description="Low complexity" evidence="1">
    <location>
        <begin position="477"/>
        <end position="490"/>
    </location>
</feature>
<evidence type="ECO:0000259" key="2">
    <source>
        <dbReference type="PROSITE" id="PS50174"/>
    </source>
</evidence>
<feature type="domain" description="G-patch" evidence="2">
    <location>
        <begin position="956"/>
        <end position="999"/>
    </location>
</feature>
<feature type="region of interest" description="Disordered" evidence="1">
    <location>
        <begin position="873"/>
        <end position="933"/>
    </location>
</feature>
<dbReference type="EMBL" id="MU070131">
    <property type="protein sequence ID" value="KAF5829647.1"/>
    <property type="molecule type" value="Genomic_DNA"/>
</dbReference>
<feature type="compositionally biased region" description="Low complexity" evidence="1">
    <location>
        <begin position="74"/>
        <end position="86"/>
    </location>
</feature>
<reference evidence="3" key="1">
    <citation type="submission" date="2017-08" db="EMBL/GenBank/DDBJ databases">
        <authorList>
            <person name="Polle J.E."/>
            <person name="Barry K."/>
            <person name="Cushman J."/>
            <person name="Schmutz J."/>
            <person name="Tran D."/>
            <person name="Hathwaick L.T."/>
            <person name="Yim W.C."/>
            <person name="Jenkins J."/>
            <person name="Mckie-Krisberg Z.M."/>
            <person name="Prochnik S."/>
            <person name="Lindquist E."/>
            <person name="Dockter R.B."/>
            <person name="Adam C."/>
            <person name="Molina H."/>
            <person name="Bunkerborg J."/>
            <person name="Jin E."/>
            <person name="Buchheim M."/>
            <person name="Magnuson J."/>
        </authorList>
    </citation>
    <scope>NUCLEOTIDE SEQUENCE</scope>
    <source>
        <strain evidence="3">CCAP 19/18</strain>
    </source>
</reference>
<feature type="compositionally biased region" description="Basic and acidic residues" evidence="1">
    <location>
        <begin position="631"/>
        <end position="640"/>
    </location>
</feature>
<feature type="compositionally biased region" description="Polar residues" evidence="1">
    <location>
        <begin position="54"/>
        <end position="66"/>
    </location>
</feature>
<feature type="compositionally biased region" description="Low complexity" evidence="1">
    <location>
        <begin position="800"/>
        <end position="822"/>
    </location>
</feature>
<dbReference type="PANTHER" id="PTHR47423">
    <property type="entry name" value="G-PATCH DOMAIN CONTAINING PROTEIN"/>
    <property type="match status" value="1"/>
</dbReference>